<dbReference type="Pfam" id="PF03478">
    <property type="entry name" value="Beta-prop_KIB1-4"/>
    <property type="match status" value="1"/>
</dbReference>
<dbReference type="PANTHER" id="PTHR33127">
    <property type="entry name" value="TRANSMEMBRANE PROTEIN"/>
    <property type="match status" value="1"/>
</dbReference>
<dbReference type="EMBL" id="CM029045">
    <property type="protein sequence ID" value="KAG2602429.1"/>
    <property type="molecule type" value="Genomic_DNA"/>
</dbReference>
<evidence type="ECO:0000313" key="2">
    <source>
        <dbReference type="EMBL" id="KAG2602429.1"/>
    </source>
</evidence>
<dbReference type="Proteomes" id="UP000823388">
    <property type="component" value="Chromosome 5K"/>
</dbReference>
<reference evidence="2 3" key="1">
    <citation type="submission" date="2020-05" db="EMBL/GenBank/DDBJ databases">
        <title>WGS assembly of Panicum virgatum.</title>
        <authorList>
            <person name="Lovell J.T."/>
            <person name="Jenkins J."/>
            <person name="Shu S."/>
            <person name="Juenger T.E."/>
            <person name="Schmutz J."/>
        </authorList>
    </citation>
    <scope>NUCLEOTIDE SEQUENCE [LARGE SCALE GENOMIC DNA]</scope>
    <source>
        <strain evidence="3">cv. AP13</strain>
    </source>
</reference>
<comment type="caution">
    <text evidence="2">The sequence shown here is derived from an EMBL/GenBank/DDBJ whole genome shotgun (WGS) entry which is preliminary data.</text>
</comment>
<protein>
    <recommendedName>
        <fullName evidence="1">KIB1-4 beta-propeller domain-containing protein</fullName>
    </recommendedName>
</protein>
<feature type="domain" description="KIB1-4 beta-propeller" evidence="1">
    <location>
        <begin position="39"/>
        <end position="269"/>
    </location>
</feature>
<dbReference type="InterPro" id="IPR005174">
    <property type="entry name" value="KIB1-4_b-propeller"/>
</dbReference>
<proteinExistence type="predicted"/>
<dbReference type="AlphaFoldDB" id="A0A8T0T299"/>
<keyword evidence="3" id="KW-1185">Reference proteome</keyword>
<dbReference type="PANTHER" id="PTHR33127:SF50">
    <property type="entry name" value="OS01G0885800 PROTEIN"/>
    <property type="match status" value="1"/>
</dbReference>
<evidence type="ECO:0000313" key="3">
    <source>
        <dbReference type="Proteomes" id="UP000823388"/>
    </source>
</evidence>
<evidence type="ECO:0000259" key="1">
    <source>
        <dbReference type="Pfam" id="PF03478"/>
    </source>
</evidence>
<name>A0A8T0T299_PANVG</name>
<sequence length="269" mass="29713">MEESTNAPAGAGSCPPLGTLPVLVYDHERGSNNRRQTAFAIGDESLHMSIVPELADNYYHATPHGWVILVAPGPSPRPRLWDPRSGDSVPLPIMELGLPEEWECCLSDAPTAPSCVVLVLDMKKPSFLYCRVGDTLWSTHDYDIGDVMLSPRVRAAEQARHPANRVIDFKPMTPEISYMDRPSLEFPDGCNCINELLVGSRGELFSVHICLKGFTPENLTVRVYRIDLMLGQPTLSKVDDLGDRAFLLSYTNVQLLCSASKYGVKGNRV</sequence>
<organism evidence="2 3">
    <name type="scientific">Panicum virgatum</name>
    <name type="common">Blackwell switchgrass</name>
    <dbReference type="NCBI Taxonomy" id="38727"/>
    <lineage>
        <taxon>Eukaryota</taxon>
        <taxon>Viridiplantae</taxon>
        <taxon>Streptophyta</taxon>
        <taxon>Embryophyta</taxon>
        <taxon>Tracheophyta</taxon>
        <taxon>Spermatophyta</taxon>
        <taxon>Magnoliopsida</taxon>
        <taxon>Liliopsida</taxon>
        <taxon>Poales</taxon>
        <taxon>Poaceae</taxon>
        <taxon>PACMAD clade</taxon>
        <taxon>Panicoideae</taxon>
        <taxon>Panicodae</taxon>
        <taxon>Paniceae</taxon>
        <taxon>Panicinae</taxon>
        <taxon>Panicum</taxon>
        <taxon>Panicum sect. Hiantes</taxon>
    </lineage>
</organism>
<accession>A0A8T0T299</accession>
<gene>
    <name evidence="2" type="ORF">PVAP13_5KG678800</name>
</gene>